<dbReference type="AlphaFoldDB" id="A0AAU9VN83"/>
<reference evidence="1 2" key="1">
    <citation type="submission" date="2022-05" db="EMBL/GenBank/DDBJ databases">
        <authorList>
            <consortium name="Genoscope - CEA"/>
            <person name="William W."/>
        </authorList>
    </citation>
    <scope>NUCLEOTIDE SEQUENCE [LARGE SCALE GENOMIC DNA]</scope>
</reference>
<accession>A0AAU9VN83</accession>
<gene>
    <name evidence="1" type="ORF">PMEA_00010229</name>
</gene>
<organism evidence="1 2">
    <name type="scientific">Pocillopora meandrina</name>
    <dbReference type="NCBI Taxonomy" id="46732"/>
    <lineage>
        <taxon>Eukaryota</taxon>
        <taxon>Metazoa</taxon>
        <taxon>Cnidaria</taxon>
        <taxon>Anthozoa</taxon>
        <taxon>Hexacorallia</taxon>
        <taxon>Scleractinia</taxon>
        <taxon>Astrocoeniina</taxon>
        <taxon>Pocilloporidae</taxon>
        <taxon>Pocillopora</taxon>
    </lineage>
</organism>
<keyword evidence="2" id="KW-1185">Reference proteome</keyword>
<sequence>MDKFISAKDKAFLVDCVSWWHDRHGFIFHAFAVQDAPQMNQAEVIHASWVHRDCPNLSLLDASQADTQESLLLDIELQNYQSGSPSGESGPSYADWHILKSETNTIPTLQQPDVVTSMAPQMSSAALQIPSQMLPQYTLPQGSPCILAPQLPVNLPFQIPPWHTTASSNTLASNFSSYTHAGAPTVLPQQAPAPSWNAGMSPNAYEVVVTPTRVQRYYGCGNDFSPKYKTLPTNIIIKHVDRRKQANWKVYSSDFSNTYYHLIPSHISRKNPLFTGLVYIDNTVYASLNQAQCSILFNLI</sequence>
<name>A0AAU9VN83_9CNID</name>
<proteinExistence type="predicted"/>
<dbReference type="EMBL" id="CALNXJ010000002">
    <property type="protein sequence ID" value="CAH3033674.1"/>
    <property type="molecule type" value="Genomic_DNA"/>
</dbReference>
<dbReference type="Proteomes" id="UP001159428">
    <property type="component" value="Unassembled WGS sequence"/>
</dbReference>
<evidence type="ECO:0000313" key="2">
    <source>
        <dbReference type="Proteomes" id="UP001159428"/>
    </source>
</evidence>
<comment type="caution">
    <text evidence="1">The sequence shown here is derived from an EMBL/GenBank/DDBJ whole genome shotgun (WGS) entry which is preliminary data.</text>
</comment>
<evidence type="ECO:0000313" key="1">
    <source>
        <dbReference type="EMBL" id="CAH3033674.1"/>
    </source>
</evidence>
<protein>
    <submittedName>
        <fullName evidence="1">Uncharacterized protein</fullName>
    </submittedName>
</protein>